<name>A0AAU2JNR0_9ACTN</name>
<reference evidence="2" key="1">
    <citation type="submission" date="2022-10" db="EMBL/GenBank/DDBJ databases">
        <title>The complete genomes of actinobacterial strains from the NBC collection.</title>
        <authorList>
            <person name="Joergensen T.S."/>
            <person name="Alvarez Arevalo M."/>
            <person name="Sterndorff E.B."/>
            <person name="Faurdal D."/>
            <person name="Vuksanovic O."/>
            <person name="Mourched A.-S."/>
            <person name="Charusanti P."/>
            <person name="Shaw S."/>
            <person name="Blin K."/>
            <person name="Weber T."/>
        </authorList>
    </citation>
    <scope>NUCLEOTIDE SEQUENCE</scope>
    <source>
        <strain evidence="2">NBC_00049</strain>
    </source>
</reference>
<protein>
    <submittedName>
        <fullName evidence="2">SGM_5486 family transporter-associated protein</fullName>
    </submittedName>
</protein>
<dbReference type="AlphaFoldDB" id="A0AAU2JNR0"/>
<evidence type="ECO:0000256" key="1">
    <source>
        <dbReference type="SAM" id="Phobius"/>
    </source>
</evidence>
<organism evidence="2">
    <name type="scientific">Streptomyces sp. NBC_00049</name>
    <dbReference type="NCBI Taxonomy" id="2903617"/>
    <lineage>
        <taxon>Bacteria</taxon>
        <taxon>Bacillati</taxon>
        <taxon>Actinomycetota</taxon>
        <taxon>Actinomycetes</taxon>
        <taxon>Kitasatosporales</taxon>
        <taxon>Streptomycetaceae</taxon>
        <taxon>Streptomyces</taxon>
    </lineage>
</organism>
<keyword evidence="1" id="KW-1133">Transmembrane helix</keyword>
<dbReference type="InterPro" id="IPR049750">
    <property type="entry name" value="SGM_5486-like-assoc"/>
</dbReference>
<keyword evidence="1" id="KW-0812">Transmembrane</keyword>
<keyword evidence="1" id="KW-0472">Membrane</keyword>
<feature type="transmembrane region" description="Helical" evidence="1">
    <location>
        <begin position="16"/>
        <end position="37"/>
    </location>
</feature>
<accession>A0AAU2JNR0</accession>
<proteinExistence type="predicted"/>
<sequence>MSPVLEPNPPNGHRKLGLVLGAMLVVTVVISVIATLASP</sequence>
<dbReference type="EMBL" id="CP108264">
    <property type="protein sequence ID" value="WTU73154.1"/>
    <property type="molecule type" value="Genomic_DNA"/>
</dbReference>
<evidence type="ECO:0000313" key="2">
    <source>
        <dbReference type="EMBL" id="WTU73154.1"/>
    </source>
</evidence>
<dbReference type="NCBIfam" id="NF040912">
    <property type="entry name" value="SGM_5486_fam"/>
    <property type="match status" value="1"/>
</dbReference>
<gene>
    <name evidence="2" type="ORF">OG327_07285</name>
</gene>